<gene>
    <name evidence="2" type="ordered locus">Mfer_0014</name>
</gene>
<reference evidence="2 3" key="1">
    <citation type="journal article" date="2010" name="Stand. Genomic Sci.">
        <title>Complete genome sequence of Methanothermus fervidus type strain (V24S).</title>
        <authorList>
            <person name="Anderson I."/>
            <person name="Djao O.D."/>
            <person name="Misra M."/>
            <person name="Chertkov O."/>
            <person name="Nolan M."/>
            <person name="Lucas S."/>
            <person name="Lapidus A."/>
            <person name="Del Rio T.G."/>
            <person name="Tice H."/>
            <person name="Cheng J.F."/>
            <person name="Tapia R."/>
            <person name="Han C."/>
            <person name="Goodwin L."/>
            <person name="Pitluck S."/>
            <person name="Liolios K."/>
            <person name="Ivanova N."/>
            <person name="Mavromatis K."/>
            <person name="Mikhailova N."/>
            <person name="Pati A."/>
            <person name="Brambilla E."/>
            <person name="Chen A."/>
            <person name="Palaniappan K."/>
            <person name="Land M."/>
            <person name="Hauser L."/>
            <person name="Chang Y.J."/>
            <person name="Jeffries C.D."/>
            <person name="Sikorski J."/>
            <person name="Spring S."/>
            <person name="Rohde M."/>
            <person name="Eichinger K."/>
            <person name="Huber H."/>
            <person name="Wirth R."/>
            <person name="Goker M."/>
            <person name="Detter J.C."/>
            <person name="Woyke T."/>
            <person name="Bristow J."/>
            <person name="Eisen J.A."/>
            <person name="Markowitz V."/>
            <person name="Hugenholtz P."/>
            <person name="Klenk H.P."/>
            <person name="Kyrpides N.C."/>
        </authorList>
    </citation>
    <scope>NUCLEOTIDE SEQUENCE [LARGE SCALE GENOMIC DNA]</scope>
    <source>
        <strain evidence="3">ATCC 43054 / DSM 2088 / JCM 10308 / V24 S</strain>
    </source>
</reference>
<dbReference type="AlphaFoldDB" id="E3GWK5"/>
<keyword evidence="1" id="KW-0812">Transmembrane</keyword>
<dbReference type="KEGG" id="mfv:Mfer_0014"/>
<dbReference type="PANTHER" id="PTHR43801">
    <property type="entry name" value="NUCLEOTIDE-BINDING PROTEIN-RELATED"/>
    <property type="match status" value="1"/>
</dbReference>
<dbReference type="InterPro" id="IPR002829">
    <property type="entry name" value="DUF116"/>
</dbReference>
<evidence type="ECO:0000313" key="2">
    <source>
        <dbReference type="EMBL" id="ADP76819.1"/>
    </source>
</evidence>
<keyword evidence="1" id="KW-1133">Transmembrane helix</keyword>
<evidence type="ECO:0000256" key="1">
    <source>
        <dbReference type="SAM" id="Phobius"/>
    </source>
</evidence>
<dbReference type="Pfam" id="PF01976">
    <property type="entry name" value="DUF116"/>
    <property type="match status" value="1"/>
</dbReference>
<keyword evidence="1" id="KW-0472">Membrane</keyword>
<dbReference type="STRING" id="523846.Mfer_0014"/>
<dbReference type="Proteomes" id="UP000002315">
    <property type="component" value="Chromosome"/>
</dbReference>
<evidence type="ECO:0000313" key="3">
    <source>
        <dbReference type="Proteomes" id="UP000002315"/>
    </source>
</evidence>
<proteinExistence type="predicted"/>
<keyword evidence="3" id="KW-1185">Reference proteome</keyword>
<sequence length="212" mass="23876">MTIYEIIGITVIFGSIALLILLILSLILGKILLRKNKLLFPKLLLFTLDVFYGAFKKFAKLCGINEDIIDQIGVEVRNKINENKFKKIDNKDKLLILPHCLRDPKCKAKLSKNGLECKNCGHCVIGLIKKKAEEVGYRVFIVPGSSFAKRILKENKCKAVLGVACYRDLNISMMKISNLPIVTQGVPLLKDGCFKLKSMSMKYLKRLESGKN</sequence>
<dbReference type="OrthoDB" id="120943at2157"/>
<name>E3GWK5_METFV</name>
<dbReference type="PIRSF" id="PIRSF006594">
    <property type="entry name" value="UCP006594"/>
    <property type="match status" value="1"/>
</dbReference>
<organism evidence="2 3">
    <name type="scientific">Methanothermus fervidus (strain ATCC 43054 / DSM 2088 / JCM 10308 / V24 S)</name>
    <dbReference type="NCBI Taxonomy" id="523846"/>
    <lineage>
        <taxon>Archaea</taxon>
        <taxon>Methanobacteriati</taxon>
        <taxon>Methanobacteriota</taxon>
        <taxon>Methanomada group</taxon>
        <taxon>Methanobacteria</taxon>
        <taxon>Methanobacteriales</taxon>
        <taxon>Methanothermaceae</taxon>
        <taxon>Methanothermus</taxon>
    </lineage>
</organism>
<dbReference type="PANTHER" id="PTHR43801:SF1">
    <property type="entry name" value="POLYPRENYL SYNTHETASE"/>
    <property type="match status" value="1"/>
</dbReference>
<feature type="transmembrane region" description="Helical" evidence="1">
    <location>
        <begin position="6"/>
        <end position="27"/>
    </location>
</feature>
<evidence type="ECO:0008006" key="4">
    <source>
        <dbReference type="Google" id="ProtNLM"/>
    </source>
</evidence>
<protein>
    <recommendedName>
        <fullName evidence="4">DUF116 domain-containing protein</fullName>
    </recommendedName>
</protein>
<accession>E3GWK5</accession>
<dbReference type="EMBL" id="CP002278">
    <property type="protein sequence ID" value="ADP76819.1"/>
    <property type="molecule type" value="Genomic_DNA"/>
</dbReference>
<dbReference type="HOGENOM" id="CLU_067052_1_0_2"/>